<protein>
    <submittedName>
        <fullName evidence="4">TPM domain-containing protein</fullName>
    </submittedName>
</protein>
<evidence type="ECO:0000313" key="5">
    <source>
        <dbReference type="Proteomes" id="UP001254848"/>
    </source>
</evidence>
<evidence type="ECO:0000259" key="3">
    <source>
        <dbReference type="Pfam" id="PF04536"/>
    </source>
</evidence>
<keyword evidence="1" id="KW-0472">Membrane</keyword>
<dbReference type="PANTHER" id="PTHR30373:SF2">
    <property type="entry name" value="UPF0603 PROTEIN YGCG"/>
    <property type="match status" value="1"/>
</dbReference>
<keyword evidence="2" id="KW-0732">Signal</keyword>
<feature type="signal peptide" evidence="2">
    <location>
        <begin position="1"/>
        <end position="24"/>
    </location>
</feature>
<keyword evidence="1" id="KW-1133">Transmembrane helix</keyword>
<name>A0ABU3NS59_9FIRM</name>
<evidence type="ECO:0000313" key="4">
    <source>
        <dbReference type="EMBL" id="MDT8899655.1"/>
    </source>
</evidence>
<sequence>MRKWLARLVLGTVFLLATSGAVTSAQIQIPPAPTGNGLYVQDNAGVLAAATKHKINRLGAAIAEKTTAQLVVVTVNTLDGQPIEEYSRELLRRWGIGDKTANNGMLVLISVQERKARIEVGYGLEGALPDAKAGAVLDDAMMPYFRQGDYDRGVLTGYSALASIVAKEYNVDLARAPPNVTAKKGGGLNELWRGFPWWLQLLSITGAFILIAIDWAFLGGRLTFLALALLNSRGRGSRGGFGGGSGGGGGAGRGW</sequence>
<dbReference type="Pfam" id="PF04536">
    <property type="entry name" value="TPM_phosphatase"/>
    <property type="match status" value="1"/>
</dbReference>
<proteinExistence type="predicted"/>
<reference evidence="4 5" key="1">
    <citation type="submission" date="2023-07" db="EMBL/GenBank/DDBJ databases">
        <title>The novel representative of Negativicutes class, Anaeroselena agilis gen. nov. sp. nov.</title>
        <authorList>
            <person name="Prokofeva M.I."/>
            <person name="Elcheninov A.G."/>
            <person name="Klyukina A."/>
            <person name="Kublanov I.V."/>
            <person name="Frolov E.N."/>
            <person name="Podosokorskaya O.A."/>
        </authorList>
    </citation>
    <scope>NUCLEOTIDE SEQUENCE [LARGE SCALE GENOMIC DNA]</scope>
    <source>
        <strain evidence="4 5">4137-cl</strain>
    </source>
</reference>
<dbReference type="Gene3D" id="3.10.310.50">
    <property type="match status" value="1"/>
</dbReference>
<feature type="domain" description="TPM" evidence="3">
    <location>
        <begin position="40"/>
        <end position="162"/>
    </location>
</feature>
<dbReference type="InterPro" id="IPR007621">
    <property type="entry name" value="TPM_dom"/>
</dbReference>
<feature type="transmembrane region" description="Helical" evidence="1">
    <location>
        <begin position="197"/>
        <end position="230"/>
    </location>
</feature>
<keyword evidence="5" id="KW-1185">Reference proteome</keyword>
<accession>A0ABU3NS59</accession>
<dbReference type="RefSeq" id="WP_413778224.1">
    <property type="nucleotide sequence ID" value="NZ_JAUOZS010000001.1"/>
</dbReference>
<evidence type="ECO:0000256" key="2">
    <source>
        <dbReference type="SAM" id="SignalP"/>
    </source>
</evidence>
<feature type="chain" id="PRO_5045135724" evidence="2">
    <location>
        <begin position="25"/>
        <end position="255"/>
    </location>
</feature>
<organism evidence="4 5">
    <name type="scientific">Anaeroselena agilis</name>
    <dbReference type="NCBI Taxonomy" id="3063788"/>
    <lineage>
        <taxon>Bacteria</taxon>
        <taxon>Bacillati</taxon>
        <taxon>Bacillota</taxon>
        <taxon>Negativicutes</taxon>
        <taxon>Acetonemataceae</taxon>
        <taxon>Anaeroselena</taxon>
    </lineage>
</organism>
<evidence type="ECO:0000256" key="1">
    <source>
        <dbReference type="SAM" id="Phobius"/>
    </source>
</evidence>
<keyword evidence="1" id="KW-0812">Transmembrane</keyword>
<dbReference type="EMBL" id="JAUOZS010000001">
    <property type="protein sequence ID" value="MDT8899655.1"/>
    <property type="molecule type" value="Genomic_DNA"/>
</dbReference>
<comment type="caution">
    <text evidence="4">The sequence shown here is derived from an EMBL/GenBank/DDBJ whole genome shotgun (WGS) entry which is preliminary data.</text>
</comment>
<dbReference type="PANTHER" id="PTHR30373">
    <property type="entry name" value="UPF0603 PROTEIN YGCG"/>
    <property type="match status" value="1"/>
</dbReference>
<dbReference type="Proteomes" id="UP001254848">
    <property type="component" value="Unassembled WGS sequence"/>
</dbReference>
<gene>
    <name evidence="4" type="ORF">Q4T40_00145</name>
</gene>